<dbReference type="InterPro" id="IPR034763">
    <property type="entry name" value="P14a_insect"/>
</dbReference>
<dbReference type="GeneID" id="108071641"/>
<dbReference type="Pfam" id="PF00188">
    <property type="entry name" value="CAP"/>
    <property type="match status" value="1"/>
</dbReference>
<dbReference type="Proteomes" id="UP001652661">
    <property type="component" value="Chromosome 3L"/>
</dbReference>
<keyword evidence="3" id="KW-0964">Secreted</keyword>
<dbReference type="AlphaFoldDB" id="A0A6P4I5K9"/>
<comment type="similarity">
    <text evidence="2">Belongs to the CRISP family.</text>
</comment>
<dbReference type="InterPro" id="IPR035940">
    <property type="entry name" value="CAP_sf"/>
</dbReference>
<evidence type="ECO:0000256" key="1">
    <source>
        <dbReference type="ARBA" id="ARBA00004613"/>
    </source>
</evidence>
<protein>
    <submittedName>
        <fullName evidence="8">Venom allergen-1-like</fullName>
    </submittedName>
</protein>
<evidence type="ECO:0000256" key="2">
    <source>
        <dbReference type="ARBA" id="ARBA00009923"/>
    </source>
</evidence>
<dbReference type="InterPro" id="IPR014044">
    <property type="entry name" value="CAP_dom"/>
</dbReference>
<dbReference type="PIRSF" id="PIRSF038921">
    <property type="entry name" value="P14a"/>
    <property type="match status" value="1"/>
</dbReference>
<gene>
    <name evidence="8" type="primary">LOC108071641</name>
</gene>
<reference evidence="8" key="1">
    <citation type="submission" date="2025-08" db="UniProtKB">
        <authorList>
            <consortium name="RefSeq"/>
        </authorList>
    </citation>
    <scope>IDENTIFICATION</scope>
    <source>
        <strain evidence="8">14028-0561.14</strain>
        <tissue evidence="8">Whole fly</tissue>
    </source>
</reference>
<dbReference type="OrthoDB" id="414826at2759"/>
<proteinExistence type="inferred from homology"/>
<name>A0A6P4I5K9_DROKI</name>
<dbReference type="OMA" id="NYARAPV"/>
<comment type="subcellular location">
    <subcellularLocation>
        <location evidence="1">Secreted</location>
    </subcellularLocation>
</comment>
<evidence type="ECO:0000256" key="5">
    <source>
        <dbReference type="SAM" id="SignalP"/>
    </source>
</evidence>
<sequence length="263" mass="29609">MKVLLTLIPLLLGTIESKGDSAQANAYCQPQLCDLGQMHVACEYYSKLKAENQSSCPTKETRLVYFTIIKDKVLELHNERRYRLANGNDSRLPEAARLVTMQWSPELAILAEFNAHMCQLEEDDCRNSAQFPHAGQNVFVVNMNRRVPKEEMIKLYPQLLANATEAWWSESDNITAAEIKRFPCEKNKPKGFSHFANMAVEGNSHVGCAGVRYVIDNITYFKLTCNYARAPVCGQPIYQATQGCQAGKNSQFSALCSPKELFL</sequence>
<evidence type="ECO:0000313" key="8">
    <source>
        <dbReference type="RefSeq" id="XP_017017921.1"/>
    </source>
</evidence>
<feature type="chain" id="PRO_5027654985" evidence="5">
    <location>
        <begin position="18"/>
        <end position="263"/>
    </location>
</feature>
<accession>A0A6P4I5K9</accession>
<dbReference type="GO" id="GO:0005576">
    <property type="term" value="C:extracellular region"/>
    <property type="evidence" value="ECO:0007669"/>
    <property type="project" value="UniProtKB-SubCell"/>
</dbReference>
<organism evidence="7 8">
    <name type="scientific">Drosophila kikkawai</name>
    <name type="common">Fruit fly</name>
    <dbReference type="NCBI Taxonomy" id="30033"/>
    <lineage>
        <taxon>Eukaryota</taxon>
        <taxon>Metazoa</taxon>
        <taxon>Ecdysozoa</taxon>
        <taxon>Arthropoda</taxon>
        <taxon>Hexapoda</taxon>
        <taxon>Insecta</taxon>
        <taxon>Pterygota</taxon>
        <taxon>Neoptera</taxon>
        <taxon>Endopterygota</taxon>
        <taxon>Diptera</taxon>
        <taxon>Brachycera</taxon>
        <taxon>Muscomorpha</taxon>
        <taxon>Ephydroidea</taxon>
        <taxon>Drosophilidae</taxon>
        <taxon>Drosophila</taxon>
        <taxon>Sophophora</taxon>
    </lineage>
</organism>
<dbReference type="CDD" id="cd05380">
    <property type="entry name" value="CAP_euk"/>
    <property type="match status" value="1"/>
</dbReference>
<evidence type="ECO:0000313" key="7">
    <source>
        <dbReference type="Proteomes" id="UP001652661"/>
    </source>
</evidence>
<evidence type="ECO:0000259" key="6">
    <source>
        <dbReference type="SMART" id="SM00198"/>
    </source>
</evidence>
<feature type="domain" description="SCP" evidence="6">
    <location>
        <begin position="68"/>
        <end position="234"/>
    </location>
</feature>
<keyword evidence="7" id="KW-1185">Reference proteome</keyword>
<keyword evidence="4 5" id="KW-0732">Signal</keyword>
<evidence type="ECO:0000256" key="3">
    <source>
        <dbReference type="ARBA" id="ARBA00022525"/>
    </source>
</evidence>
<dbReference type="SMART" id="SM00198">
    <property type="entry name" value="SCP"/>
    <property type="match status" value="1"/>
</dbReference>
<feature type="signal peptide" evidence="5">
    <location>
        <begin position="1"/>
        <end position="17"/>
    </location>
</feature>
<dbReference type="RefSeq" id="XP_017017921.1">
    <property type="nucleotide sequence ID" value="XM_017162432.3"/>
</dbReference>
<dbReference type="Gene3D" id="3.40.33.10">
    <property type="entry name" value="CAP"/>
    <property type="match status" value="1"/>
</dbReference>
<evidence type="ECO:0000256" key="4">
    <source>
        <dbReference type="ARBA" id="ARBA00022729"/>
    </source>
</evidence>
<dbReference type="SUPFAM" id="SSF55797">
    <property type="entry name" value="PR-1-like"/>
    <property type="match status" value="1"/>
</dbReference>